<organism evidence="1 2">
    <name type="scientific">Caenorhabditis angaria</name>
    <dbReference type="NCBI Taxonomy" id="860376"/>
    <lineage>
        <taxon>Eukaryota</taxon>
        <taxon>Metazoa</taxon>
        <taxon>Ecdysozoa</taxon>
        <taxon>Nematoda</taxon>
        <taxon>Chromadorea</taxon>
        <taxon>Rhabditida</taxon>
        <taxon>Rhabditina</taxon>
        <taxon>Rhabditomorpha</taxon>
        <taxon>Rhabditoidea</taxon>
        <taxon>Rhabditidae</taxon>
        <taxon>Peloderinae</taxon>
        <taxon>Caenorhabditis</taxon>
    </lineage>
</organism>
<protein>
    <submittedName>
        <fullName evidence="1">Uncharacterized protein</fullName>
    </submittedName>
</protein>
<dbReference type="EMBL" id="CANHGI010000002">
    <property type="protein sequence ID" value="CAI5443654.1"/>
    <property type="molecule type" value="Genomic_DNA"/>
</dbReference>
<evidence type="ECO:0000313" key="1">
    <source>
        <dbReference type="EMBL" id="CAI5443654.1"/>
    </source>
</evidence>
<keyword evidence="2" id="KW-1185">Reference proteome</keyword>
<dbReference type="Proteomes" id="UP001152747">
    <property type="component" value="Unassembled WGS sequence"/>
</dbReference>
<comment type="caution">
    <text evidence="1">The sequence shown here is derived from an EMBL/GenBank/DDBJ whole genome shotgun (WGS) entry which is preliminary data.</text>
</comment>
<name>A0A9P1IEG2_9PELO</name>
<accession>A0A9P1IEG2</accession>
<evidence type="ECO:0000313" key="2">
    <source>
        <dbReference type="Proteomes" id="UP001152747"/>
    </source>
</evidence>
<sequence length="191" mass="21978">MTEIVEQNGKILQIQRAETYSELLHLNGTDLTKKNFELNVVPQKRKCTKCKRIVSAAEESPGLISIRCSKCMIRIAPRSNTIFAKSHLTWIKIMAILNLYSQKNDIQTIHQKTKISIVQVSTIVGNLSDIHVTKHSREIMRFSTRSFLSKCRTLYNIAAPNKIASPERKVNEVFEFHVIDYYTKNIVENEI</sequence>
<proteinExistence type="predicted"/>
<reference evidence="1" key="1">
    <citation type="submission" date="2022-11" db="EMBL/GenBank/DDBJ databases">
        <authorList>
            <person name="Kikuchi T."/>
        </authorList>
    </citation>
    <scope>NUCLEOTIDE SEQUENCE</scope>
    <source>
        <strain evidence="1">PS1010</strain>
    </source>
</reference>
<gene>
    <name evidence="1" type="ORF">CAMP_LOCUS6291</name>
</gene>
<dbReference type="AlphaFoldDB" id="A0A9P1IEG2"/>